<protein>
    <recommendedName>
        <fullName evidence="2">CAAX prenyl protease 2/Lysostaphin resistance protein A-like domain-containing protein</fullName>
    </recommendedName>
</protein>
<gene>
    <name evidence="3" type="ORF">SAMN05444362_11361</name>
</gene>
<feature type="transmembrane region" description="Helical" evidence="1">
    <location>
        <begin position="21"/>
        <end position="45"/>
    </location>
</feature>
<feature type="transmembrane region" description="Helical" evidence="1">
    <location>
        <begin position="127"/>
        <end position="148"/>
    </location>
</feature>
<accession>A0A1M5G5J7</accession>
<evidence type="ECO:0000256" key="1">
    <source>
        <dbReference type="SAM" id="Phobius"/>
    </source>
</evidence>
<keyword evidence="1" id="KW-0472">Membrane</keyword>
<feature type="transmembrane region" description="Helical" evidence="1">
    <location>
        <begin position="205"/>
        <end position="226"/>
    </location>
</feature>
<evidence type="ECO:0000259" key="2">
    <source>
        <dbReference type="Pfam" id="PF02517"/>
    </source>
</evidence>
<dbReference type="GO" id="GO:0004175">
    <property type="term" value="F:endopeptidase activity"/>
    <property type="evidence" value="ECO:0007669"/>
    <property type="project" value="UniProtKB-ARBA"/>
</dbReference>
<feature type="transmembrane region" description="Helical" evidence="1">
    <location>
        <begin position="96"/>
        <end position="121"/>
    </location>
</feature>
<dbReference type="PANTHER" id="PTHR35797">
    <property type="entry name" value="PROTEASE-RELATED"/>
    <property type="match status" value="1"/>
</dbReference>
<dbReference type="GO" id="GO:0080120">
    <property type="term" value="P:CAAX-box protein maturation"/>
    <property type="evidence" value="ECO:0007669"/>
    <property type="project" value="UniProtKB-ARBA"/>
</dbReference>
<dbReference type="PANTHER" id="PTHR35797:SF1">
    <property type="entry name" value="PROTEASE"/>
    <property type="match status" value="1"/>
</dbReference>
<keyword evidence="4" id="KW-1185">Reference proteome</keyword>
<organism evidence="3 4">
    <name type="scientific">Dysgonomonas macrotermitis</name>
    <dbReference type="NCBI Taxonomy" id="1346286"/>
    <lineage>
        <taxon>Bacteria</taxon>
        <taxon>Pseudomonadati</taxon>
        <taxon>Bacteroidota</taxon>
        <taxon>Bacteroidia</taxon>
        <taxon>Bacteroidales</taxon>
        <taxon>Dysgonomonadaceae</taxon>
        <taxon>Dysgonomonas</taxon>
    </lineage>
</organism>
<name>A0A1M5G5J7_9BACT</name>
<dbReference type="RefSeq" id="WP_062181181.1">
    <property type="nucleotide sequence ID" value="NZ_BBXL01000012.1"/>
</dbReference>
<dbReference type="STRING" id="1346286.SAMN05444362_11361"/>
<feature type="transmembrane region" description="Helical" evidence="1">
    <location>
        <begin position="233"/>
        <end position="252"/>
    </location>
</feature>
<dbReference type="Pfam" id="PF02517">
    <property type="entry name" value="Rce1-like"/>
    <property type="match status" value="1"/>
</dbReference>
<evidence type="ECO:0000313" key="3">
    <source>
        <dbReference type="EMBL" id="SHF99003.1"/>
    </source>
</evidence>
<keyword evidence="1" id="KW-1133">Transmembrane helix</keyword>
<dbReference type="OrthoDB" id="9777755at2"/>
<dbReference type="Proteomes" id="UP000184480">
    <property type="component" value="Unassembled WGS sequence"/>
</dbReference>
<proteinExistence type="predicted"/>
<evidence type="ECO:0000313" key="4">
    <source>
        <dbReference type="Proteomes" id="UP000184480"/>
    </source>
</evidence>
<feature type="transmembrane region" description="Helical" evidence="1">
    <location>
        <begin position="258"/>
        <end position="275"/>
    </location>
</feature>
<reference evidence="4" key="1">
    <citation type="submission" date="2016-11" db="EMBL/GenBank/DDBJ databases">
        <authorList>
            <person name="Varghese N."/>
            <person name="Submissions S."/>
        </authorList>
    </citation>
    <scope>NUCLEOTIDE SEQUENCE [LARGE SCALE GENOMIC DNA]</scope>
    <source>
        <strain evidence="4">DSM 27370</strain>
    </source>
</reference>
<keyword evidence="1" id="KW-0812">Transmembrane</keyword>
<feature type="transmembrane region" description="Helical" evidence="1">
    <location>
        <begin position="169"/>
        <end position="185"/>
    </location>
</feature>
<sequence length="285" mass="33012">MITKKNTQDQDNIIRQYKYPVLFYLLVTLIPWAFWFTAGYVSWLTPHQEKYLQIASILALAGLLAPLAVVYFLTARNKDLRKDISARFFNFKDIKPVYLLMTCLIMPVSIMIAQAISLLFGYSPEQFIITGNFTFTSGILPVWFLLILAPIIEELAWHSYGTDCLRNKFNLFNTSLIFAIIWGIWHIPLSSIRDYYQSNLINDGMIYGINFLVSIIPFVLLMNWLYYKTGRNIIVAIIFHITAGFFNELFAPHPDSKIIQTILLSIAAIIVVINEKELFFERKIK</sequence>
<dbReference type="InterPro" id="IPR003675">
    <property type="entry name" value="Rce1/LyrA-like_dom"/>
</dbReference>
<feature type="domain" description="CAAX prenyl protease 2/Lysostaphin resistance protein A-like" evidence="2">
    <location>
        <begin position="139"/>
        <end position="243"/>
    </location>
</feature>
<dbReference type="EMBL" id="FQUC01000013">
    <property type="protein sequence ID" value="SHF99003.1"/>
    <property type="molecule type" value="Genomic_DNA"/>
</dbReference>
<dbReference type="InterPro" id="IPR042150">
    <property type="entry name" value="MmRce1-like"/>
</dbReference>
<dbReference type="AlphaFoldDB" id="A0A1M5G5J7"/>
<feature type="transmembrane region" description="Helical" evidence="1">
    <location>
        <begin position="51"/>
        <end position="75"/>
    </location>
</feature>